<evidence type="ECO:0000256" key="1">
    <source>
        <dbReference type="SAM" id="MobiDB-lite"/>
    </source>
</evidence>
<dbReference type="AlphaFoldDB" id="A0A2S4NB41"/>
<feature type="region of interest" description="Disordered" evidence="1">
    <location>
        <begin position="505"/>
        <end position="526"/>
    </location>
</feature>
<dbReference type="RefSeq" id="WP_146046957.1">
    <property type="nucleotide sequence ID" value="NZ_PQNY01000001.1"/>
</dbReference>
<name>A0A2S4NB41_9FLAO</name>
<sequence length="927" mass="107168">MKKDTIKYIAVSLVVTLIISCSTKKNTFLSRNSHALSTKYNILYNGGLALDKGITDLKSEYKDNFWEILPVERMLVKEENLNDEKQKNQNFERSEEKAVKAIQKHSMNIDGSEKNPQMDEAHLLLGKTRYYDQRFIPALEAFNYVLYKYPTSDKINEVKIWREKTNMRLENDELAIKNLNSLLKEIKVKDQIFADANATLAQAFINTKQNDSAVAKLRIASKFTKLDEEKARYNFIIGQLFDDLKQKDSALVAYQNVIDMKRSASKQYVIRAHAKQANYFDYKTQDTTLFLKKYQELLKDRENRPYIDVLEHQLGVFYDKQKKSQQAITHYNKSLKKGSQDKYLVASNYRNLAEIHFNNAKYLTAGKYYDSTLAVLNDKTREYKQIAKKRENLDDVIKFEGIAQKNDSILNLAYMNPTERDKYITQYIEKLKIEDNKKKEQEAKKALESTSKPTSVAPEMITSSTSSFYFYNAPTVAKGKIEFKKKWGDRPYVENWRWSKDIKQSTDNTVADNQNNTATETPNNAVADPKYTTNFYTKQIPTSKKVLDSLAKERNFAYYQLGVIYKEKFKEYPRAAQKLETLLDSNPEDRLILPTLYNLYKIYEIIDAEKAAALKMKITTKYPDSRYAQIINNQTLLSNFGSPEQVYTTLYNDYEKGLLRETFNKVNVAVEQYNGEEVLSKFELLKAYLTGRLQGLSDMKKALNFVALNYPNSEEGKETEKFIATRLPQLEALEFNTENPTSWKLVFEASLDSLKNKPLLAKLNKFLKDRATDKLYISTDVYTLDQDFIVLHGLTTKENALETAQILKDYKEYKLSNKAIIISSENYKVVQAKKNINDYITGDWITKEIKPMPKKVYIPTPEQQGNKANTKMVIPALKDKNELSKNQESLPMNPGFEREMNTGKPNGNNDRQPGNMTMPPSVTPKKP</sequence>
<comment type="caution">
    <text evidence="2">The sequence shown here is derived from an EMBL/GenBank/DDBJ whole genome shotgun (WGS) entry which is preliminary data.</text>
</comment>
<feature type="compositionally biased region" description="Polar residues" evidence="1">
    <location>
        <begin position="505"/>
        <end position="524"/>
    </location>
</feature>
<reference evidence="2 3" key="1">
    <citation type="submission" date="2018-01" db="EMBL/GenBank/DDBJ databases">
        <title>Genomic Encyclopedia of Type Strains, Phase I: the one thousand microbial genomes (KMG-I) project.</title>
        <authorList>
            <person name="Goeker M."/>
        </authorList>
    </citation>
    <scope>NUCLEOTIDE SEQUENCE [LARGE SCALE GENOMIC DNA]</scope>
    <source>
        <strain evidence="2 3">DSM 17960</strain>
    </source>
</reference>
<dbReference type="Proteomes" id="UP000237056">
    <property type="component" value="Unassembled WGS sequence"/>
</dbReference>
<dbReference type="Gene3D" id="1.25.40.10">
    <property type="entry name" value="Tetratricopeptide repeat domain"/>
    <property type="match status" value="3"/>
</dbReference>
<feature type="compositionally biased region" description="Polar residues" evidence="1">
    <location>
        <begin position="903"/>
        <end position="920"/>
    </location>
</feature>
<feature type="region of interest" description="Disordered" evidence="1">
    <location>
        <begin position="879"/>
        <end position="927"/>
    </location>
</feature>
<proteinExistence type="predicted"/>
<dbReference type="SMART" id="SM00028">
    <property type="entry name" value="TPR"/>
    <property type="match status" value="4"/>
</dbReference>
<organism evidence="2 3">
    <name type="scientific">Flavobacterium croceum DSM 17960</name>
    <dbReference type="NCBI Taxonomy" id="1121886"/>
    <lineage>
        <taxon>Bacteria</taxon>
        <taxon>Pseudomonadati</taxon>
        <taxon>Bacteroidota</taxon>
        <taxon>Flavobacteriia</taxon>
        <taxon>Flavobacteriales</taxon>
        <taxon>Flavobacteriaceae</taxon>
        <taxon>Flavobacterium</taxon>
    </lineage>
</organism>
<dbReference type="PROSITE" id="PS51257">
    <property type="entry name" value="PROKAR_LIPOPROTEIN"/>
    <property type="match status" value="1"/>
</dbReference>
<dbReference type="InterPro" id="IPR019734">
    <property type="entry name" value="TPR_rpt"/>
</dbReference>
<dbReference type="EMBL" id="PQNY01000001">
    <property type="protein sequence ID" value="POS02926.1"/>
    <property type="molecule type" value="Genomic_DNA"/>
</dbReference>
<dbReference type="InterPro" id="IPR011990">
    <property type="entry name" value="TPR-like_helical_dom_sf"/>
</dbReference>
<keyword evidence="3" id="KW-1185">Reference proteome</keyword>
<dbReference type="OrthoDB" id="1522549at2"/>
<gene>
    <name evidence="2" type="ORF">Q361_10124</name>
</gene>
<evidence type="ECO:0000313" key="2">
    <source>
        <dbReference type="EMBL" id="POS02926.1"/>
    </source>
</evidence>
<accession>A0A2S4NB41</accession>
<dbReference type="SUPFAM" id="SSF48452">
    <property type="entry name" value="TPR-like"/>
    <property type="match status" value="1"/>
</dbReference>
<evidence type="ECO:0000313" key="3">
    <source>
        <dbReference type="Proteomes" id="UP000237056"/>
    </source>
</evidence>
<protein>
    <submittedName>
        <fullName evidence="2">Protein involved in gliding motility SprE</fullName>
    </submittedName>
</protein>